<gene>
    <name evidence="1" type="ORF">Bca52824_064625</name>
</gene>
<protein>
    <submittedName>
        <fullName evidence="1">Uncharacterized protein</fullName>
    </submittedName>
</protein>
<name>A0A8X7QK44_BRACI</name>
<organism evidence="1 2">
    <name type="scientific">Brassica carinata</name>
    <name type="common">Ethiopian mustard</name>
    <name type="synonym">Abyssinian cabbage</name>
    <dbReference type="NCBI Taxonomy" id="52824"/>
    <lineage>
        <taxon>Eukaryota</taxon>
        <taxon>Viridiplantae</taxon>
        <taxon>Streptophyta</taxon>
        <taxon>Embryophyta</taxon>
        <taxon>Tracheophyta</taxon>
        <taxon>Spermatophyta</taxon>
        <taxon>Magnoliopsida</taxon>
        <taxon>eudicotyledons</taxon>
        <taxon>Gunneridae</taxon>
        <taxon>Pentapetalae</taxon>
        <taxon>rosids</taxon>
        <taxon>malvids</taxon>
        <taxon>Brassicales</taxon>
        <taxon>Brassicaceae</taxon>
        <taxon>Brassiceae</taxon>
        <taxon>Brassica</taxon>
    </lineage>
</organism>
<accession>A0A8X7QK44</accession>
<comment type="caution">
    <text evidence="1">The sequence shown here is derived from an EMBL/GenBank/DDBJ whole genome shotgun (WGS) entry which is preliminary data.</text>
</comment>
<keyword evidence="2" id="KW-1185">Reference proteome</keyword>
<reference evidence="1 2" key="1">
    <citation type="submission" date="2020-02" db="EMBL/GenBank/DDBJ databases">
        <authorList>
            <person name="Ma Q."/>
            <person name="Huang Y."/>
            <person name="Song X."/>
            <person name="Pei D."/>
        </authorList>
    </citation>
    <scope>NUCLEOTIDE SEQUENCE [LARGE SCALE GENOMIC DNA]</scope>
    <source>
        <strain evidence="1">Sxm20200214</strain>
        <tissue evidence="1">Leaf</tissue>
    </source>
</reference>
<evidence type="ECO:0000313" key="1">
    <source>
        <dbReference type="EMBL" id="KAG2270070.1"/>
    </source>
</evidence>
<dbReference type="EMBL" id="JAAMPC010000013">
    <property type="protein sequence ID" value="KAG2270070.1"/>
    <property type="molecule type" value="Genomic_DNA"/>
</dbReference>
<evidence type="ECO:0000313" key="2">
    <source>
        <dbReference type="Proteomes" id="UP000886595"/>
    </source>
</evidence>
<dbReference type="Proteomes" id="UP000886595">
    <property type="component" value="Unassembled WGS sequence"/>
</dbReference>
<sequence length="124" mass="14173">MKDRTKLRAIQRSLKFGSDKEFESRSNQAERNHLRWSFAERLPRRCVDVALTDLDGVEDRLFQQQLFRRFQNLEPAIGDDQIRLRDASVKSTDFGISVFCKPAMARPGGDAAFLGSDSQFSCSL</sequence>
<proteinExistence type="predicted"/>
<dbReference type="AlphaFoldDB" id="A0A8X7QK44"/>